<dbReference type="Pfam" id="PF00564">
    <property type="entry name" value="PB1"/>
    <property type="match status" value="1"/>
</dbReference>
<dbReference type="PROSITE" id="PS51745">
    <property type="entry name" value="PB1"/>
    <property type="match status" value="1"/>
</dbReference>
<comment type="caution">
    <text evidence="3">The sequence shown here is derived from an EMBL/GenBank/DDBJ whole genome shotgun (WGS) entry which is preliminary data.</text>
</comment>
<dbReference type="SUPFAM" id="SSF54277">
    <property type="entry name" value="CAD &amp; PB1 domains"/>
    <property type="match status" value="1"/>
</dbReference>
<evidence type="ECO:0000313" key="4">
    <source>
        <dbReference type="Proteomes" id="UP001162031"/>
    </source>
</evidence>
<accession>A0AAV0UK27</accession>
<dbReference type="AlphaFoldDB" id="A0AAV0UK27"/>
<evidence type="ECO:0000259" key="2">
    <source>
        <dbReference type="PROSITE" id="PS51745"/>
    </source>
</evidence>
<gene>
    <name evidence="3" type="ORF">HBR001_LOCUS6725</name>
</gene>
<dbReference type="InterPro" id="IPR000270">
    <property type="entry name" value="PB1_dom"/>
</dbReference>
<protein>
    <recommendedName>
        <fullName evidence="2">PB1 domain-containing protein</fullName>
    </recommendedName>
</protein>
<reference evidence="3" key="1">
    <citation type="submission" date="2022-12" db="EMBL/GenBank/DDBJ databases">
        <authorList>
            <person name="Webb A."/>
        </authorList>
    </citation>
    <scope>NUCLEOTIDE SEQUENCE</scope>
    <source>
        <strain evidence="3">Hp1</strain>
    </source>
</reference>
<feature type="domain" description="PB1" evidence="2">
    <location>
        <begin position="4"/>
        <end position="86"/>
    </location>
</feature>
<feature type="compositionally biased region" description="Basic and acidic residues" evidence="1">
    <location>
        <begin position="257"/>
        <end position="283"/>
    </location>
</feature>
<organism evidence="3 4">
    <name type="scientific">Hyaloperonospora brassicae</name>
    <name type="common">Brassica downy mildew</name>
    <name type="synonym">Peronospora brassicae</name>
    <dbReference type="NCBI Taxonomy" id="162125"/>
    <lineage>
        <taxon>Eukaryota</taxon>
        <taxon>Sar</taxon>
        <taxon>Stramenopiles</taxon>
        <taxon>Oomycota</taxon>
        <taxon>Peronosporomycetes</taxon>
        <taxon>Peronosporales</taxon>
        <taxon>Peronosporaceae</taxon>
        <taxon>Hyaloperonospora</taxon>
    </lineage>
</organism>
<keyword evidence="4" id="KW-1185">Reference proteome</keyword>
<dbReference type="SMART" id="SM00666">
    <property type="entry name" value="PB1"/>
    <property type="match status" value="1"/>
</dbReference>
<dbReference type="CDD" id="cd05992">
    <property type="entry name" value="PB1"/>
    <property type="match status" value="1"/>
</dbReference>
<dbReference type="Proteomes" id="UP001162031">
    <property type="component" value="Unassembled WGS sequence"/>
</dbReference>
<evidence type="ECO:0000313" key="3">
    <source>
        <dbReference type="EMBL" id="CAI5736125.1"/>
    </source>
</evidence>
<proteinExistence type="predicted"/>
<evidence type="ECO:0000256" key="1">
    <source>
        <dbReference type="SAM" id="MobiDB-lite"/>
    </source>
</evidence>
<name>A0AAV0UK27_HYABA</name>
<dbReference type="EMBL" id="CANTFL010001296">
    <property type="protein sequence ID" value="CAI5736125.1"/>
    <property type="molecule type" value="Genomic_DNA"/>
</dbReference>
<dbReference type="InterPro" id="IPR053793">
    <property type="entry name" value="PB1-like"/>
</dbReference>
<sequence>MSEHVVLKLSHAGETHRTTVALHETDRYEQLSYELVLAKVGATFGKLPGHWTLVYRDDEGDVITVSHALEFDDACHVLLRLSSQSSSPPSNRKLRSVHFYVLSHVSFRQKLVAPVLQKIVALAHLAREIASLGRTRELLDKGRESLVRLAGGAVSQAGAAMSHICSSDVLVRGRESLGHSAAHTRTMLLSARSGVSTRLQRAGSAVAAGIERRRSASGSEFVVDSAKQREVSSSSSPSSEVAVTVDLRQYHSSRGVEPVEDRTAGNGEGARDERHDETRRTEADAEVAAVEDTEAAELLESETAYESDADTLCDEEEDREWDVVDNSRRGAVDEAAAATHSDWTRELTVLRSVLVHVDLDRCCELLSQHNGNVEAVLVALTNV</sequence>
<feature type="region of interest" description="Disordered" evidence="1">
    <location>
        <begin position="248"/>
        <end position="286"/>
    </location>
</feature>